<reference evidence="4" key="1">
    <citation type="journal article" date="2017" name="Plant J.">
        <title>The pomegranate (Punica granatum L.) genome and the genomics of punicalagin biosynthesis.</title>
        <authorList>
            <person name="Qin G."/>
            <person name="Xu C."/>
            <person name="Ming R."/>
            <person name="Tang H."/>
            <person name="Guyot R."/>
            <person name="Kramer E.M."/>
            <person name="Hu Y."/>
            <person name="Yi X."/>
            <person name="Qi Y."/>
            <person name="Xu X."/>
            <person name="Gao Z."/>
            <person name="Pan H."/>
            <person name="Jian J."/>
            <person name="Tian Y."/>
            <person name="Yue Z."/>
            <person name="Xu Y."/>
        </authorList>
    </citation>
    <scope>NUCLEOTIDE SEQUENCE [LARGE SCALE GENOMIC DNA]</scope>
    <source>
        <strain evidence="4">cv. Dabenzi</strain>
    </source>
</reference>
<accession>A0A218XS29</accession>
<dbReference type="AlphaFoldDB" id="A0A218XS29"/>
<dbReference type="STRING" id="22663.A0A218XS29"/>
<dbReference type="PANTHER" id="PTHR33356:SF17">
    <property type="entry name" value="TPX2 CENTRAL DOMAIN-CONTAINING PROTEIN"/>
    <property type="match status" value="1"/>
</dbReference>
<dbReference type="Proteomes" id="UP000233551">
    <property type="component" value="Unassembled WGS sequence"/>
</dbReference>
<evidence type="ECO:0000313" key="4">
    <source>
        <dbReference type="Proteomes" id="UP000197138"/>
    </source>
</evidence>
<proteinExistence type="predicted"/>
<evidence type="ECO:0000313" key="3">
    <source>
        <dbReference type="EMBL" id="PKI46621.1"/>
    </source>
</evidence>
<reference evidence="2" key="2">
    <citation type="submission" date="2017-06" db="EMBL/GenBank/DDBJ databases">
        <title>The pomegranate genome and the genomics of punicalagin biosynthesis.</title>
        <authorList>
            <person name="Xu C."/>
        </authorList>
    </citation>
    <scope>NUCLEOTIDE SEQUENCE [LARGE SCALE GENOMIC DNA]</scope>
    <source>
        <tissue evidence="2">Fresh leaf</tissue>
    </source>
</reference>
<dbReference type="EMBL" id="MTKT01000813">
    <property type="protein sequence ID" value="OWM87456.1"/>
    <property type="molecule type" value="Genomic_DNA"/>
</dbReference>
<comment type="caution">
    <text evidence="2">The sequence shown here is derived from an EMBL/GenBank/DDBJ whole genome shotgun (WGS) entry which is preliminary data.</text>
</comment>
<dbReference type="PANTHER" id="PTHR33356">
    <property type="entry name" value="TIP41-LIKE PROTEIN"/>
    <property type="match status" value="1"/>
</dbReference>
<dbReference type="OrthoDB" id="1060058at2759"/>
<reference evidence="3 5" key="3">
    <citation type="submission" date="2017-11" db="EMBL/GenBank/DDBJ databases">
        <title>De-novo sequencing of pomegranate (Punica granatum L.) genome.</title>
        <authorList>
            <person name="Akparov Z."/>
            <person name="Amiraslanov A."/>
            <person name="Hajiyeva S."/>
            <person name="Abbasov M."/>
            <person name="Kaur K."/>
            <person name="Hamwieh A."/>
            <person name="Solovyev V."/>
            <person name="Salamov A."/>
            <person name="Braich B."/>
            <person name="Kosarev P."/>
            <person name="Mahmoud A."/>
            <person name="Hajiyev E."/>
            <person name="Babayeva S."/>
            <person name="Izzatullayeva V."/>
            <person name="Mammadov A."/>
            <person name="Mammadov A."/>
            <person name="Sharifova S."/>
            <person name="Ojaghi J."/>
            <person name="Eynullazada K."/>
            <person name="Bayramov B."/>
            <person name="Abdulazimova A."/>
            <person name="Shahmuradov I."/>
        </authorList>
    </citation>
    <scope>NUCLEOTIDE SEQUENCE [LARGE SCALE GENOMIC DNA]</scope>
    <source>
        <strain evidence="3">AG2017</strain>
        <strain evidence="5">cv. AG2017</strain>
        <tissue evidence="3">Leaf</tissue>
    </source>
</reference>
<feature type="region of interest" description="Disordered" evidence="1">
    <location>
        <begin position="22"/>
        <end position="104"/>
    </location>
</feature>
<protein>
    <submittedName>
        <fullName evidence="2">Uncharacterized protein</fullName>
    </submittedName>
</protein>
<name>A0A218XS29_PUNGR</name>
<dbReference type="GeneID" id="116189322"/>
<dbReference type="Proteomes" id="UP000197138">
    <property type="component" value="Unassembled WGS sequence"/>
</dbReference>
<gene>
    <name evidence="2" type="ORF">CDL15_Pgr022567</name>
    <name evidence="3" type="ORF">CRG98_032963</name>
</gene>
<evidence type="ECO:0000256" key="1">
    <source>
        <dbReference type="SAM" id="MobiDB-lite"/>
    </source>
</evidence>
<dbReference type="EMBL" id="PGOL01002599">
    <property type="protein sequence ID" value="PKI46621.1"/>
    <property type="molecule type" value="Genomic_DNA"/>
</dbReference>
<organism evidence="2 4">
    <name type="scientific">Punica granatum</name>
    <name type="common">Pomegranate</name>
    <dbReference type="NCBI Taxonomy" id="22663"/>
    <lineage>
        <taxon>Eukaryota</taxon>
        <taxon>Viridiplantae</taxon>
        <taxon>Streptophyta</taxon>
        <taxon>Embryophyta</taxon>
        <taxon>Tracheophyta</taxon>
        <taxon>Spermatophyta</taxon>
        <taxon>Magnoliopsida</taxon>
        <taxon>eudicotyledons</taxon>
        <taxon>Gunneridae</taxon>
        <taxon>Pentapetalae</taxon>
        <taxon>rosids</taxon>
        <taxon>malvids</taxon>
        <taxon>Myrtales</taxon>
        <taxon>Lythraceae</taxon>
        <taxon>Punica</taxon>
    </lineage>
</organism>
<feature type="compositionally biased region" description="Low complexity" evidence="1">
    <location>
        <begin position="184"/>
        <end position="197"/>
    </location>
</feature>
<feature type="region of interest" description="Disordered" evidence="1">
    <location>
        <begin position="118"/>
        <end position="156"/>
    </location>
</feature>
<evidence type="ECO:0000313" key="2">
    <source>
        <dbReference type="EMBL" id="OWM87456.1"/>
    </source>
</evidence>
<sequence length="407" mass="44135">MATKTLDDSVFWNGLLMEKPSGMDSGFGLGCPGSFPSELPYDMDSPVESSLSSTTDTTESGDDEPEEGDEEEDFLAELTRRLTRSLAPEPQKPAGATPFSGTKTEKLWAVSGSPKSTLSGLSGWLPSHGGGISRNGSPNGGSTAPSPPTTPFGAETAHPNWDLIYAAAGHVARLRLTGEGAKTQPRQQQPVGGPVYPIKSHSLDTAANKIPHYGFCSAHNQTNQNVRDEQMLKSCSPVWTRTVKMNSFTQQNQQIRSRVRGIPYESNSGRCGAGQPLGLPQSAWPSLHARNAQQNQNGQNLRSLFLNGSGSMKERAGTGVFLPRRYENPAPEPRKKSGCSTVLLPAKVVQALNLNLDDMNAHSQHRFSSDYDVIMARRNALLAQQKRSLHPDGGMTHEVRLPQEWTY</sequence>
<feature type="compositionally biased region" description="Acidic residues" evidence="1">
    <location>
        <begin position="59"/>
        <end position="75"/>
    </location>
</feature>
<keyword evidence="5" id="KW-1185">Reference proteome</keyword>
<feature type="compositionally biased region" description="Low complexity" evidence="1">
    <location>
        <begin position="135"/>
        <end position="144"/>
    </location>
</feature>
<feature type="compositionally biased region" description="Low complexity" evidence="1">
    <location>
        <begin position="48"/>
        <end position="58"/>
    </location>
</feature>
<evidence type="ECO:0000313" key="5">
    <source>
        <dbReference type="Proteomes" id="UP000233551"/>
    </source>
</evidence>
<feature type="region of interest" description="Disordered" evidence="1">
    <location>
        <begin position="180"/>
        <end position="199"/>
    </location>
</feature>